<organism evidence="3">
    <name type="scientific">Panstrongylus lignarius</name>
    <dbReference type="NCBI Taxonomy" id="156445"/>
    <lineage>
        <taxon>Eukaryota</taxon>
        <taxon>Metazoa</taxon>
        <taxon>Ecdysozoa</taxon>
        <taxon>Arthropoda</taxon>
        <taxon>Hexapoda</taxon>
        <taxon>Insecta</taxon>
        <taxon>Pterygota</taxon>
        <taxon>Neoptera</taxon>
        <taxon>Paraneoptera</taxon>
        <taxon>Hemiptera</taxon>
        <taxon>Heteroptera</taxon>
        <taxon>Panheteroptera</taxon>
        <taxon>Cimicomorpha</taxon>
        <taxon>Reduviidae</taxon>
        <taxon>Triatominae</taxon>
        <taxon>Panstrongylus</taxon>
    </lineage>
</organism>
<accession>A0A224Y3T4</accession>
<evidence type="ECO:0000256" key="1">
    <source>
        <dbReference type="SAM" id="MobiDB-lite"/>
    </source>
</evidence>
<name>A0A224Y3T4_9HEMI</name>
<feature type="transmembrane region" description="Helical" evidence="2">
    <location>
        <begin position="6"/>
        <end position="27"/>
    </location>
</feature>
<reference evidence="3" key="1">
    <citation type="journal article" date="2018" name="PLoS Negl. Trop. Dis.">
        <title>An insight into the salivary gland and fat body transcriptome of Panstrongylus lignarius (Hemiptera: Heteroptera), the main vector of Chagas disease in Peru.</title>
        <authorList>
            <person name="Nevoa J.C."/>
            <person name="Mendes M.T."/>
            <person name="da Silva M.V."/>
            <person name="Soares S.C."/>
            <person name="Oliveira C.J.F."/>
            <person name="Ribeiro J.M.C."/>
        </authorList>
    </citation>
    <scope>NUCLEOTIDE SEQUENCE</scope>
</reference>
<keyword evidence="2" id="KW-0472">Membrane</keyword>
<protein>
    <submittedName>
        <fullName evidence="3">Putative secreted protein</fullName>
    </submittedName>
</protein>
<proteinExistence type="predicted"/>
<feature type="region of interest" description="Disordered" evidence="1">
    <location>
        <begin position="62"/>
        <end position="86"/>
    </location>
</feature>
<evidence type="ECO:0000256" key="2">
    <source>
        <dbReference type="SAM" id="Phobius"/>
    </source>
</evidence>
<dbReference type="AlphaFoldDB" id="A0A224Y3T4"/>
<dbReference type="EMBL" id="GFTR01001093">
    <property type="protein sequence ID" value="JAW15333.1"/>
    <property type="molecule type" value="Transcribed_RNA"/>
</dbReference>
<keyword evidence="2" id="KW-1133">Transmembrane helix</keyword>
<keyword evidence="2" id="KW-0812">Transmembrane</keyword>
<evidence type="ECO:0000313" key="3">
    <source>
        <dbReference type="EMBL" id="JAW15333.1"/>
    </source>
</evidence>
<sequence length="86" mass="9619">MLKVDFLLFFVLFLIIVSSTEIIYNYYLSRAVLVFMAITHSSPQDLSTVHNNSLPASNSLLSCAPKSPSGSLRSSRRSPLSDIRQR</sequence>